<evidence type="ECO:0000313" key="12">
    <source>
        <dbReference type="EMBL" id="RDC41513.1"/>
    </source>
</evidence>
<dbReference type="PROSITE" id="PS00061">
    <property type="entry name" value="ADH_SHORT"/>
    <property type="match status" value="1"/>
</dbReference>
<evidence type="ECO:0000256" key="10">
    <source>
        <dbReference type="ARBA" id="ARBA00081284"/>
    </source>
</evidence>
<gene>
    <name evidence="12" type="ORF">C1853_00225</name>
    <name evidence="11" type="ORF">C1871_03100</name>
</gene>
<keyword evidence="4" id="KW-0753">Steroid metabolism</keyword>
<dbReference type="Gene3D" id="3.40.50.720">
    <property type="entry name" value="NAD(P)-binding Rossmann-like Domain"/>
    <property type="match status" value="1"/>
</dbReference>
<dbReference type="Proteomes" id="UP000253857">
    <property type="component" value="Unassembled WGS sequence"/>
</dbReference>
<proteinExistence type="inferred from homology"/>
<keyword evidence="2" id="KW-0560">Oxidoreductase</keyword>
<dbReference type="InterPro" id="IPR020904">
    <property type="entry name" value="Sc_DH/Rdtase_CS"/>
</dbReference>
<evidence type="ECO:0000313" key="11">
    <source>
        <dbReference type="EMBL" id="RDB88437.1"/>
    </source>
</evidence>
<dbReference type="EC" id="1.1.1.391" evidence="9"/>
<dbReference type="CDD" id="cd05233">
    <property type="entry name" value="SDR_c"/>
    <property type="match status" value="1"/>
</dbReference>
<dbReference type="EMBL" id="PPUQ01000001">
    <property type="protein sequence ID" value="RDC41513.1"/>
    <property type="molecule type" value="Genomic_DNA"/>
</dbReference>
<evidence type="ECO:0000256" key="3">
    <source>
        <dbReference type="ARBA" id="ARBA00023098"/>
    </source>
</evidence>
<dbReference type="GO" id="GO:0008202">
    <property type="term" value="P:steroid metabolic process"/>
    <property type="evidence" value="ECO:0007669"/>
    <property type="project" value="UniProtKB-KW"/>
</dbReference>
<comment type="catalytic activity">
    <reaction evidence="7">
        <text>7alpha,12alpha-dihydroxy-3-oxo-5beta-cholan-24-oate + NADH + H(+) = isocholate + NAD(+)</text>
        <dbReference type="Rhea" id="RHEA:47512"/>
        <dbReference type="ChEBI" id="CHEBI:15378"/>
        <dbReference type="ChEBI" id="CHEBI:57540"/>
        <dbReference type="ChEBI" id="CHEBI:57945"/>
        <dbReference type="ChEBI" id="CHEBI:87735"/>
        <dbReference type="ChEBI" id="CHEBI:87736"/>
    </reaction>
    <physiologicalReaction direction="left-to-right" evidence="7">
        <dbReference type="Rhea" id="RHEA:47513"/>
    </physiologicalReaction>
</comment>
<evidence type="ECO:0000256" key="8">
    <source>
        <dbReference type="ARBA" id="ARBA00052953"/>
    </source>
</evidence>
<dbReference type="PANTHER" id="PTHR24321">
    <property type="entry name" value="DEHYDROGENASES, SHORT CHAIN"/>
    <property type="match status" value="1"/>
</dbReference>
<evidence type="ECO:0000313" key="13">
    <source>
        <dbReference type="Proteomes" id="UP000253857"/>
    </source>
</evidence>
<reference evidence="13 14" key="1">
    <citation type="journal article" date="2018" name="Elife">
        <title>Discovery and characterization of a prevalent human gut bacterial enzyme sufficient for the inactivation of a family of plant toxins.</title>
        <authorList>
            <person name="Koppel N."/>
            <person name="Bisanz J.E."/>
            <person name="Pandelia M.E."/>
            <person name="Turnbaugh P.J."/>
            <person name="Balskus E.P."/>
        </authorList>
    </citation>
    <scope>NUCLEOTIDE SEQUENCE [LARGE SCALE GENOMIC DNA]</scope>
    <source>
        <strain evidence="12 14">16A</strain>
        <strain evidence="11 13">FAA1-1-60AUCSF</strain>
    </source>
</reference>
<accession>A0A369NEE3</accession>
<dbReference type="PANTHER" id="PTHR24321:SF8">
    <property type="entry name" value="ESTRADIOL 17-BETA-DEHYDROGENASE 8-RELATED"/>
    <property type="match status" value="1"/>
</dbReference>
<keyword evidence="3" id="KW-0443">Lipid metabolism</keyword>
<dbReference type="EMBL" id="PPTY01000002">
    <property type="protein sequence ID" value="RDB88437.1"/>
    <property type="molecule type" value="Genomic_DNA"/>
</dbReference>
<evidence type="ECO:0000256" key="9">
    <source>
        <dbReference type="ARBA" id="ARBA00067031"/>
    </source>
</evidence>
<evidence type="ECO:0000256" key="2">
    <source>
        <dbReference type="ARBA" id="ARBA00023002"/>
    </source>
</evidence>
<protein>
    <recommendedName>
        <fullName evidence="9">3beta-hydroxycholanate 3-dehydrogenase (NAD(+))</fullName>
        <ecNumber evidence="9">1.1.1.391</ecNumber>
    </recommendedName>
    <alternativeName>
        <fullName evidence="10">NAD-dependent bile acid 3beta-dehydrogenase</fullName>
    </alternativeName>
</protein>
<evidence type="ECO:0000256" key="5">
    <source>
        <dbReference type="ARBA" id="ARBA00050257"/>
    </source>
</evidence>
<evidence type="ECO:0000256" key="6">
    <source>
        <dbReference type="ARBA" id="ARBA00050953"/>
    </source>
</evidence>
<comment type="similarity">
    <text evidence="1">Belongs to the short-chain dehydrogenases/reductases (SDR) family.</text>
</comment>
<dbReference type="AlphaFoldDB" id="A0A369NEE3"/>
<evidence type="ECO:0000256" key="1">
    <source>
        <dbReference type="ARBA" id="ARBA00006484"/>
    </source>
</evidence>
<dbReference type="InterPro" id="IPR002347">
    <property type="entry name" value="SDR_fam"/>
</dbReference>
<dbReference type="InterPro" id="IPR036291">
    <property type="entry name" value="NAD(P)-bd_dom_sf"/>
</dbReference>
<dbReference type="PRINTS" id="PR00081">
    <property type="entry name" value="GDHRDH"/>
</dbReference>
<dbReference type="Pfam" id="PF13561">
    <property type="entry name" value="adh_short_C2"/>
    <property type="match status" value="1"/>
</dbReference>
<name>A0A369NEE3_EGGLN</name>
<comment type="caution">
    <text evidence="11">The sequence shown here is derived from an EMBL/GenBank/DDBJ whole genome shotgun (WGS) entry which is preliminary data.</text>
</comment>
<organism evidence="11 13">
    <name type="scientific">Eggerthella lenta</name>
    <name type="common">Eubacterium lentum</name>
    <dbReference type="NCBI Taxonomy" id="84112"/>
    <lineage>
        <taxon>Bacteria</taxon>
        <taxon>Bacillati</taxon>
        <taxon>Actinomycetota</taxon>
        <taxon>Coriobacteriia</taxon>
        <taxon>Eggerthellales</taxon>
        <taxon>Eggerthellaceae</taxon>
        <taxon>Eggerthella</taxon>
    </lineage>
</organism>
<evidence type="ECO:0000256" key="7">
    <source>
        <dbReference type="ARBA" id="ARBA00052497"/>
    </source>
</evidence>
<evidence type="ECO:0000313" key="14">
    <source>
        <dbReference type="Proteomes" id="UP000253915"/>
    </source>
</evidence>
<comment type="catalytic activity">
    <reaction evidence="6">
        <text>3-oxochenodeoxycholate + NADH + H(+) = isochenodeoxycholate + NAD(+)</text>
        <dbReference type="Rhea" id="RHEA:47516"/>
        <dbReference type="ChEBI" id="CHEBI:15378"/>
        <dbReference type="ChEBI" id="CHEBI:57540"/>
        <dbReference type="ChEBI" id="CHEBI:57945"/>
        <dbReference type="ChEBI" id="CHEBI:87730"/>
        <dbReference type="ChEBI" id="CHEBI:87731"/>
    </reaction>
    <physiologicalReaction direction="left-to-right" evidence="6">
        <dbReference type="Rhea" id="RHEA:47517"/>
    </physiologicalReaction>
</comment>
<comment type="catalytic activity">
    <reaction evidence="8">
        <text>3-oxo-5beta-cholan-24-oate + NADH + H(+) = isolithocholate + NAD(+)</text>
        <dbReference type="Rhea" id="RHEA:47508"/>
        <dbReference type="ChEBI" id="CHEBI:11867"/>
        <dbReference type="ChEBI" id="CHEBI:15378"/>
        <dbReference type="ChEBI" id="CHEBI:57540"/>
        <dbReference type="ChEBI" id="CHEBI:57945"/>
        <dbReference type="ChEBI" id="CHEBI:87728"/>
        <dbReference type="EC" id="1.1.1.391"/>
    </reaction>
    <physiologicalReaction direction="left-to-right" evidence="8">
        <dbReference type="Rhea" id="RHEA:47509"/>
    </physiologicalReaction>
</comment>
<dbReference type="FunFam" id="3.40.50.720:FF:000084">
    <property type="entry name" value="Short-chain dehydrogenase reductase"/>
    <property type="match status" value="1"/>
</dbReference>
<comment type="catalytic activity">
    <reaction evidence="5">
        <text>12alpha-hydroxy-3-oxo-5beta-cholan-24-oate + NADH + H(+) = isodeoxycholate + NAD(+)</text>
        <dbReference type="Rhea" id="RHEA:47492"/>
        <dbReference type="ChEBI" id="CHEBI:15378"/>
        <dbReference type="ChEBI" id="CHEBI:57540"/>
        <dbReference type="ChEBI" id="CHEBI:57945"/>
        <dbReference type="ChEBI" id="CHEBI:87733"/>
        <dbReference type="ChEBI" id="CHEBI:87734"/>
    </reaction>
    <physiologicalReaction direction="left-to-right" evidence="5">
        <dbReference type="Rhea" id="RHEA:47493"/>
    </physiologicalReaction>
</comment>
<sequence>MRRVLFSPILRVGRQTRVGRCTRLQKEALIMVDYGLDGKVAIVTGAAGSGAGGTGFAIAAKLAQQGAKVVMADIDPAGRRQSDELNAQGFDTTFAEFDLAQEETIVALIEGASERYGALDIVVNCGFMQLKEGYVHETDVEAWDRIFAVNMRGDFLMIHHSLPHLLKQGGAIVNVSSVASLVGEDTTAAYACCKAGINALTRSVAVQYGDRGVRCNAVVPGSILNDRILAYAKTNESVQFQFDMLKRHAPLKRFGTADDVANTVLFLVSPLACNITGQAVVCDGGYSICSGMWADIHEYRQDHPWDTM</sequence>
<dbReference type="Proteomes" id="UP000253915">
    <property type="component" value="Unassembled WGS sequence"/>
</dbReference>
<evidence type="ECO:0000256" key="4">
    <source>
        <dbReference type="ARBA" id="ARBA00023221"/>
    </source>
</evidence>
<dbReference type="SUPFAM" id="SSF51735">
    <property type="entry name" value="NAD(P)-binding Rossmann-fold domains"/>
    <property type="match status" value="1"/>
</dbReference>
<dbReference type="PRINTS" id="PR00080">
    <property type="entry name" value="SDRFAMILY"/>
</dbReference>
<dbReference type="GO" id="GO:0016491">
    <property type="term" value="F:oxidoreductase activity"/>
    <property type="evidence" value="ECO:0007669"/>
    <property type="project" value="UniProtKB-KW"/>
</dbReference>